<dbReference type="Gene3D" id="3.30.559.30">
    <property type="entry name" value="Nonribosomal peptide synthetase, condensation domain"/>
    <property type="match status" value="1"/>
</dbReference>
<feature type="transmembrane region" description="Helical" evidence="5">
    <location>
        <begin position="1555"/>
        <end position="1578"/>
    </location>
</feature>
<keyword evidence="5" id="KW-0812">Transmembrane</keyword>
<dbReference type="Pfam" id="PF07690">
    <property type="entry name" value="MFS_1"/>
    <property type="match status" value="1"/>
</dbReference>
<keyword evidence="5" id="KW-1133">Transmembrane helix</keyword>
<dbReference type="InterPro" id="IPR001031">
    <property type="entry name" value="Thioesterase"/>
</dbReference>
<dbReference type="RefSeq" id="WP_184532482.1">
    <property type="nucleotide sequence ID" value="NZ_JACHJW010000001.1"/>
</dbReference>
<dbReference type="InterPro" id="IPR006162">
    <property type="entry name" value="Ppantetheine_attach_site"/>
</dbReference>
<dbReference type="PROSITE" id="PS00455">
    <property type="entry name" value="AMP_BINDING"/>
    <property type="match status" value="1"/>
</dbReference>
<dbReference type="FunFam" id="2.30.38.10:FF:000001">
    <property type="entry name" value="Non-ribosomal peptide synthetase PvdI"/>
    <property type="match status" value="1"/>
</dbReference>
<dbReference type="GO" id="GO:0003824">
    <property type="term" value="F:catalytic activity"/>
    <property type="evidence" value="ECO:0007669"/>
    <property type="project" value="InterPro"/>
</dbReference>
<dbReference type="Pfam" id="PF00975">
    <property type="entry name" value="Thioesterase"/>
    <property type="match status" value="1"/>
</dbReference>
<feature type="transmembrane region" description="Helical" evidence="5">
    <location>
        <begin position="1641"/>
        <end position="1661"/>
    </location>
</feature>
<dbReference type="InterPro" id="IPR045851">
    <property type="entry name" value="AMP-bd_C_sf"/>
</dbReference>
<dbReference type="GO" id="GO:0044550">
    <property type="term" value="P:secondary metabolite biosynthetic process"/>
    <property type="evidence" value="ECO:0007669"/>
    <property type="project" value="UniProtKB-ARBA"/>
</dbReference>
<dbReference type="PANTHER" id="PTHR45527:SF14">
    <property type="entry name" value="PLIPASTATIN SYNTHASE SUBUNIT B"/>
    <property type="match status" value="1"/>
</dbReference>
<dbReference type="InterPro" id="IPR029058">
    <property type="entry name" value="AB_hydrolase_fold"/>
</dbReference>
<dbReference type="CDD" id="cd19531">
    <property type="entry name" value="LCL_NRPS-like"/>
    <property type="match status" value="1"/>
</dbReference>
<keyword evidence="5" id="KW-0472">Membrane</keyword>
<dbReference type="GO" id="GO:0008610">
    <property type="term" value="P:lipid biosynthetic process"/>
    <property type="evidence" value="ECO:0007669"/>
    <property type="project" value="UniProtKB-ARBA"/>
</dbReference>
<dbReference type="Gene3D" id="3.40.50.1820">
    <property type="entry name" value="alpha/beta hydrolase"/>
    <property type="match status" value="1"/>
</dbReference>
<feature type="transmembrane region" description="Helical" evidence="5">
    <location>
        <begin position="1495"/>
        <end position="1517"/>
    </location>
</feature>
<dbReference type="SUPFAM" id="SSF103473">
    <property type="entry name" value="MFS general substrate transporter"/>
    <property type="match status" value="1"/>
</dbReference>
<evidence type="ECO:0000256" key="2">
    <source>
        <dbReference type="ARBA" id="ARBA00022450"/>
    </source>
</evidence>
<feature type="transmembrane region" description="Helical" evidence="5">
    <location>
        <begin position="1728"/>
        <end position="1749"/>
    </location>
</feature>
<dbReference type="FunFam" id="3.30.300.30:FF:000010">
    <property type="entry name" value="Enterobactin synthetase component F"/>
    <property type="match status" value="1"/>
</dbReference>
<dbReference type="CDD" id="cd17643">
    <property type="entry name" value="A_NRPS_Cytc1-like"/>
    <property type="match status" value="1"/>
</dbReference>
<comment type="cofactor">
    <cofactor evidence="1">
        <name>pantetheine 4'-phosphate</name>
        <dbReference type="ChEBI" id="CHEBI:47942"/>
    </cofactor>
</comment>
<dbReference type="GO" id="GO:0031177">
    <property type="term" value="F:phosphopantetheine binding"/>
    <property type="evidence" value="ECO:0007669"/>
    <property type="project" value="InterPro"/>
</dbReference>
<feature type="transmembrane region" description="Helical" evidence="5">
    <location>
        <begin position="1769"/>
        <end position="1789"/>
    </location>
</feature>
<feature type="transmembrane region" description="Helical" evidence="5">
    <location>
        <begin position="1673"/>
        <end position="1693"/>
    </location>
</feature>
<feature type="transmembrane region" description="Helical" evidence="5">
    <location>
        <begin position="1705"/>
        <end position="1722"/>
    </location>
</feature>
<accession>A0A7W7SL75</accession>
<feature type="transmembrane region" description="Helical" evidence="5">
    <location>
        <begin position="1523"/>
        <end position="1543"/>
    </location>
</feature>
<dbReference type="Pfam" id="PF00501">
    <property type="entry name" value="AMP-binding"/>
    <property type="match status" value="1"/>
</dbReference>
<feature type="region of interest" description="Disordered" evidence="4">
    <location>
        <begin position="1401"/>
        <end position="1422"/>
    </location>
</feature>
<feature type="transmembrane region" description="Helical" evidence="5">
    <location>
        <begin position="1464"/>
        <end position="1488"/>
    </location>
</feature>
<keyword evidence="2" id="KW-0596">Phosphopantetheine</keyword>
<dbReference type="InterPro" id="IPR023213">
    <property type="entry name" value="CAT-like_dom_sf"/>
</dbReference>
<sequence length="1887" mass="205594">MSVAPDSGTRDVRLSATKQALLDRLLRPRAESAARIGPRPADAPRVLSYAQERLWFVEQLGTGGAAYHVSVAVWLDGPVDATLLRGALDDLAARHESLRMSFPPVEDGQPSVAVAETLSVPLRLDTVTADDPADGRQQALDLARIEAASPFEIAAGPLVRAQLIRYGEQAHLLSLETHHIVSDGWSIDVLVGDLLTAYRARQAGAEPTWAPLPVQYGDYAHWQRDQPSVERGLKYWTDQLAGVPALELPTDRPRPPTQRFDGATHQFEIDAPLAGAVTELARRHDATLYMTLLAAYQLLMARYSDQTDFAVGSPVAGRDHSELEGLVGMFVNMLPMRAQLGDEESFGQLLGRTRRTVLDGLSHQRVQFEQLVAELGVARDVSRSPLFQATFALQNYQIRDHSTGAGADGDGLAARWEILDLSATRFDLELLVVETRSGQLYCEFTYNTGLFDAATVERMSRHLTHLLRTVTARPDAPLRDLGLLTDSDRSVVLEQWAGGAARFPVEQTLPELFEAQARRRPDAVALVFGDTEVSYAALDRRADRLAHRLRRLGVGPDTLVALHLQPSVATVEAILGVLKAGGAYVPLNLAYPRERLEFILADTGAPVLITDRELRDRLPTYAGQVICLDDEEPTAPTEPNAAEPAVDGGLDAPRSTVAPENLAYVIYTSGSTGTPKGVLVEHRQVVRLLTATEAHFDFDENDVWAMLHSYAFDFSVWEIWGALAYGGRLVVVPTDAIRDQERLLDVLREQRVTVLNQTPAAFRGLRATLTETDRSFADLDVRTVVFGGDALHLRDLRHWMSQYGDQKPALVNMYGITETTVHVTAGRIRRRDVRRNVSSPIGRPLDDLRAYVLDRHLNPVPAGVPGELYVAGSGLARGYLNRSALTAERFLPEPFSGIPGARMYRTGDRVRWSTDGTLEYLGRVDRQVKIRGYRIELGEIEAALHRSPEVRSAAVLVNEDAGGDRRLVAYVVPADPAARPTPARLREQVGQSLADYMVPAAFVVLDAFPLTPNGKLDHRALPDPDVTQQTEQEFIEPRTEHERLIAGIWAELLNLDRVGIDDDFFDIGGHSLLATRVVTRIRAGLEARGGGGSIALMDLFRCRTVRELARLLDEPADADRPARLLHELTRPVRDDQHVLSLVCVPYGGGSAAVYQALAEAMPGGHRLYSVAIHNEEAGGSQDTLEFDDLVAGIVTEILRDVSGPLALYGHCGIGSATVVEVARRLEQAGRDLTAVYIGGIFPFARPKGILSGLSRFAEMESLRSNRTFINRLIGRGVDIEDLGLDEVNRIIRNMRHDTRSAEDYYGGLLDRRIAKISAPVISVIGEQDPATDHYEERYREWDFLSDTCALVVLDEGGHYFNRYRATEVAEIVTRTHRALTEDDAAALTRAARGPDSPWWLHGIHRSDRDDPTDPPPGTRRRRAAVPSMRRFLGVASGQLVSLIGSTFTSWAIPIWIYLTYGSVAQLALFVTLGLLPGLVVAPLAGAVVDRSHRKLVLLGASSAAFTIQLGLGALLWTDTLQLWHLYGLMVALSVAAAFQRLAYVASVPQLVPKHYLRHAIGVVELVNSFGTLLVPLVAASLLNSIGLDGILILDIVSYTVAIGVTAVVRWPAMMGWHRRETMLAEIANGFRFSWGHRNFRAMLIFFLVLNIFLAPALILTNPLVLSFGGLDEAATVSVLSGVGATVAGMLVAIWGGPARRPMRGVLLAVLMIALSAILVGLRPDLVTVAIGACGIAAGLTLTTGIYRAIVQVKIPQRYHGRAAALNQMISWSTLPLGFAVIAPSASAFFEPMLMPGGALAGTVGTLIGVGEGRGIAFVYVLAGLAIVVLVLVASRIPAVARFDTATPDALPDDLVGVQALQDRHRDTTPSAESRTLVGSGTTAGRQP</sequence>
<dbReference type="Proteomes" id="UP000578819">
    <property type="component" value="Unassembled WGS sequence"/>
</dbReference>
<dbReference type="GO" id="GO:0005829">
    <property type="term" value="C:cytosol"/>
    <property type="evidence" value="ECO:0007669"/>
    <property type="project" value="TreeGrafter"/>
</dbReference>
<dbReference type="Pfam" id="PF13193">
    <property type="entry name" value="AMP-binding_C"/>
    <property type="match status" value="1"/>
</dbReference>
<dbReference type="PROSITE" id="PS50075">
    <property type="entry name" value="CARRIER"/>
    <property type="match status" value="1"/>
</dbReference>
<organism evidence="7 8">
    <name type="scientific">Micromonospora polyrhachis</name>
    <dbReference type="NCBI Taxonomy" id="1282883"/>
    <lineage>
        <taxon>Bacteria</taxon>
        <taxon>Bacillati</taxon>
        <taxon>Actinomycetota</taxon>
        <taxon>Actinomycetes</taxon>
        <taxon>Micromonosporales</taxon>
        <taxon>Micromonosporaceae</taxon>
        <taxon>Micromonospora</taxon>
    </lineage>
</organism>
<dbReference type="InterPro" id="IPR000873">
    <property type="entry name" value="AMP-dep_synth/lig_dom"/>
</dbReference>
<dbReference type="SUPFAM" id="SSF53474">
    <property type="entry name" value="alpha/beta-Hydrolases"/>
    <property type="match status" value="1"/>
</dbReference>
<dbReference type="FunFam" id="1.10.1200.10:FF:000016">
    <property type="entry name" value="Non-ribosomal peptide synthase"/>
    <property type="match status" value="1"/>
</dbReference>
<dbReference type="InterPro" id="IPR036259">
    <property type="entry name" value="MFS_trans_sf"/>
</dbReference>
<name>A0A7W7SL75_9ACTN</name>
<dbReference type="Gene3D" id="1.20.1250.20">
    <property type="entry name" value="MFS general substrate transporter like domains"/>
    <property type="match status" value="1"/>
</dbReference>
<dbReference type="InterPro" id="IPR011701">
    <property type="entry name" value="MFS"/>
</dbReference>
<feature type="domain" description="Carrier" evidence="6">
    <location>
        <begin position="1036"/>
        <end position="1116"/>
    </location>
</feature>
<dbReference type="Gene3D" id="2.30.38.10">
    <property type="entry name" value="Luciferase, Domain 3"/>
    <property type="match status" value="1"/>
</dbReference>
<dbReference type="Gene3D" id="3.30.559.10">
    <property type="entry name" value="Chloramphenicol acetyltransferase-like domain"/>
    <property type="match status" value="1"/>
</dbReference>
<evidence type="ECO:0000313" key="8">
    <source>
        <dbReference type="Proteomes" id="UP000578819"/>
    </source>
</evidence>
<dbReference type="SMART" id="SM00823">
    <property type="entry name" value="PKS_PP"/>
    <property type="match status" value="1"/>
</dbReference>
<feature type="transmembrane region" description="Helical" evidence="5">
    <location>
        <begin position="1814"/>
        <end position="1833"/>
    </location>
</feature>
<gene>
    <name evidence="7" type="ORF">FHR38_000560</name>
</gene>
<evidence type="ECO:0000256" key="5">
    <source>
        <dbReference type="SAM" id="Phobius"/>
    </source>
</evidence>
<feature type="compositionally biased region" description="Low complexity" evidence="4">
    <location>
        <begin position="634"/>
        <end position="645"/>
    </location>
</feature>
<dbReference type="GO" id="GO:0043041">
    <property type="term" value="P:amino acid activation for nonribosomal peptide biosynthetic process"/>
    <property type="evidence" value="ECO:0007669"/>
    <property type="project" value="TreeGrafter"/>
</dbReference>
<dbReference type="SUPFAM" id="SSF56801">
    <property type="entry name" value="Acetyl-CoA synthetase-like"/>
    <property type="match status" value="1"/>
</dbReference>
<dbReference type="InterPro" id="IPR020806">
    <property type="entry name" value="PKS_PP-bd"/>
</dbReference>
<dbReference type="CDD" id="cd06173">
    <property type="entry name" value="MFS_MefA_like"/>
    <property type="match status" value="1"/>
</dbReference>
<dbReference type="GO" id="GO:0072330">
    <property type="term" value="P:monocarboxylic acid biosynthetic process"/>
    <property type="evidence" value="ECO:0007669"/>
    <property type="project" value="UniProtKB-ARBA"/>
</dbReference>
<dbReference type="SUPFAM" id="SSF52777">
    <property type="entry name" value="CoA-dependent acyltransferases"/>
    <property type="match status" value="2"/>
</dbReference>
<dbReference type="InterPro" id="IPR020845">
    <property type="entry name" value="AMP-binding_CS"/>
</dbReference>
<dbReference type="GO" id="GO:0022857">
    <property type="term" value="F:transmembrane transporter activity"/>
    <property type="evidence" value="ECO:0007669"/>
    <property type="project" value="InterPro"/>
</dbReference>
<feature type="region of interest" description="Disordered" evidence="4">
    <location>
        <begin position="632"/>
        <end position="651"/>
    </location>
</feature>
<comment type="caution">
    <text evidence="7">The sequence shown here is derived from an EMBL/GenBank/DDBJ whole genome shotgun (WGS) entry which is preliminary data.</text>
</comment>
<protein>
    <submittedName>
        <fullName evidence="7">Amino acid adenylation domain-containing protein</fullName>
    </submittedName>
</protein>
<dbReference type="InterPro" id="IPR001242">
    <property type="entry name" value="Condensation_dom"/>
</dbReference>
<keyword evidence="8" id="KW-1185">Reference proteome</keyword>
<dbReference type="Pfam" id="PF00668">
    <property type="entry name" value="Condensation"/>
    <property type="match status" value="1"/>
</dbReference>
<dbReference type="PANTHER" id="PTHR45527">
    <property type="entry name" value="NONRIBOSOMAL PEPTIDE SYNTHETASE"/>
    <property type="match status" value="1"/>
</dbReference>
<dbReference type="NCBIfam" id="TIGR01733">
    <property type="entry name" value="AA-adenyl-dom"/>
    <property type="match status" value="1"/>
</dbReference>
<dbReference type="InterPro" id="IPR010071">
    <property type="entry name" value="AA_adenyl_dom"/>
</dbReference>
<keyword evidence="3" id="KW-0597">Phosphoprotein</keyword>
<dbReference type="Gene3D" id="1.10.1200.10">
    <property type="entry name" value="ACP-like"/>
    <property type="match status" value="1"/>
</dbReference>
<dbReference type="InterPro" id="IPR025110">
    <property type="entry name" value="AMP-bd_C"/>
</dbReference>
<dbReference type="FunFam" id="3.40.50.980:FF:000002">
    <property type="entry name" value="Enterobactin synthetase component F"/>
    <property type="match status" value="1"/>
</dbReference>
<evidence type="ECO:0000256" key="4">
    <source>
        <dbReference type="SAM" id="MobiDB-lite"/>
    </source>
</evidence>
<dbReference type="Gene3D" id="3.30.300.30">
    <property type="match status" value="1"/>
</dbReference>
<feature type="region of interest" description="Disordered" evidence="4">
    <location>
        <begin position="1863"/>
        <end position="1887"/>
    </location>
</feature>
<evidence type="ECO:0000313" key="7">
    <source>
        <dbReference type="EMBL" id="MBB4956827.1"/>
    </source>
</evidence>
<dbReference type="Pfam" id="PF00550">
    <property type="entry name" value="PP-binding"/>
    <property type="match status" value="1"/>
</dbReference>
<dbReference type="PROSITE" id="PS00012">
    <property type="entry name" value="PHOSPHOPANTETHEINE"/>
    <property type="match status" value="1"/>
</dbReference>
<feature type="transmembrane region" description="Helical" evidence="5">
    <location>
        <begin position="1590"/>
        <end position="1612"/>
    </location>
</feature>
<dbReference type="FunFam" id="3.40.50.12780:FF:000012">
    <property type="entry name" value="Non-ribosomal peptide synthetase"/>
    <property type="match status" value="1"/>
</dbReference>
<evidence type="ECO:0000259" key="6">
    <source>
        <dbReference type="PROSITE" id="PS50075"/>
    </source>
</evidence>
<evidence type="ECO:0000256" key="3">
    <source>
        <dbReference type="ARBA" id="ARBA00022553"/>
    </source>
</evidence>
<evidence type="ECO:0000256" key="1">
    <source>
        <dbReference type="ARBA" id="ARBA00001957"/>
    </source>
</evidence>
<dbReference type="FunFam" id="3.40.50.980:FF:000001">
    <property type="entry name" value="Non-ribosomal peptide synthetase"/>
    <property type="match status" value="1"/>
</dbReference>
<reference evidence="7 8" key="1">
    <citation type="submission" date="2020-08" db="EMBL/GenBank/DDBJ databases">
        <title>Sequencing the genomes of 1000 actinobacteria strains.</title>
        <authorList>
            <person name="Klenk H.-P."/>
        </authorList>
    </citation>
    <scope>NUCLEOTIDE SEQUENCE [LARGE SCALE GENOMIC DNA]</scope>
    <source>
        <strain evidence="7 8">DSM 45886</strain>
    </source>
</reference>
<dbReference type="Gene3D" id="3.40.50.980">
    <property type="match status" value="2"/>
</dbReference>
<dbReference type="InterPro" id="IPR036736">
    <property type="entry name" value="ACP-like_sf"/>
</dbReference>
<feature type="compositionally biased region" description="Polar residues" evidence="4">
    <location>
        <begin position="1868"/>
        <end position="1887"/>
    </location>
</feature>
<dbReference type="InterPro" id="IPR009081">
    <property type="entry name" value="PP-bd_ACP"/>
</dbReference>
<proteinExistence type="predicted"/>
<dbReference type="EMBL" id="JACHJW010000001">
    <property type="protein sequence ID" value="MBB4956827.1"/>
    <property type="molecule type" value="Genomic_DNA"/>
</dbReference>